<dbReference type="AlphaFoldDB" id="E1QEI6"/>
<reference evidence="2 3" key="1">
    <citation type="journal article" date="2010" name="Stand. Genomic Sci.">
        <title>Complete genome sequence of Desulfarculus baarsii type strain (2st14).</title>
        <authorList>
            <person name="Sun H."/>
            <person name="Spring S."/>
            <person name="Lapidus A."/>
            <person name="Davenport K."/>
            <person name="Del Rio T.G."/>
            <person name="Tice H."/>
            <person name="Nolan M."/>
            <person name="Copeland A."/>
            <person name="Cheng J.F."/>
            <person name="Lucas S."/>
            <person name="Tapia R."/>
            <person name="Goodwin L."/>
            <person name="Pitluck S."/>
            <person name="Ivanova N."/>
            <person name="Pagani I."/>
            <person name="Mavromatis K."/>
            <person name="Ovchinnikova G."/>
            <person name="Pati A."/>
            <person name="Chen A."/>
            <person name="Palaniappan K."/>
            <person name="Hauser L."/>
            <person name="Chang Y.J."/>
            <person name="Jeffries C.D."/>
            <person name="Detter J.C."/>
            <person name="Han C."/>
            <person name="Rohde M."/>
            <person name="Brambilla E."/>
            <person name="Goker M."/>
            <person name="Woyke T."/>
            <person name="Bristow J."/>
            <person name="Eisen J.A."/>
            <person name="Markowitz V."/>
            <person name="Hugenholtz P."/>
            <person name="Kyrpides N.C."/>
            <person name="Klenk H.P."/>
            <person name="Land M."/>
        </authorList>
    </citation>
    <scope>NUCLEOTIDE SEQUENCE [LARGE SCALE GENOMIC DNA]</scope>
    <source>
        <strain evidence="3">ATCC 33931 / DSM 2075 / LMG 7858 / VKM B-1802 / 2st14</strain>
    </source>
</reference>
<dbReference type="InterPro" id="IPR001279">
    <property type="entry name" value="Metallo-B-lactamas"/>
</dbReference>
<protein>
    <submittedName>
        <fullName evidence="2">Beta-lactamase domain protein</fullName>
    </submittedName>
</protein>
<dbReference type="PANTHER" id="PTHR46018">
    <property type="entry name" value="ZINC PHOSPHODIESTERASE ELAC PROTEIN 1"/>
    <property type="match status" value="1"/>
</dbReference>
<proteinExistence type="predicted"/>
<name>E1QEI6_DESB2</name>
<dbReference type="KEGG" id="dbr:Deba_0600"/>
<feature type="domain" description="Metallo-beta-lactamase" evidence="1">
    <location>
        <begin position="24"/>
        <end position="202"/>
    </location>
</feature>
<gene>
    <name evidence="2" type="ordered locus">Deba_0600</name>
</gene>
<dbReference type="GO" id="GO:0042781">
    <property type="term" value="F:3'-tRNA processing endoribonuclease activity"/>
    <property type="evidence" value="ECO:0007669"/>
    <property type="project" value="TreeGrafter"/>
</dbReference>
<dbReference type="SUPFAM" id="SSF56281">
    <property type="entry name" value="Metallo-hydrolase/oxidoreductase"/>
    <property type="match status" value="1"/>
</dbReference>
<dbReference type="Proteomes" id="UP000009047">
    <property type="component" value="Chromosome"/>
</dbReference>
<dbReference type="EMBL" id="CP002085">
    <property type="protein sequence ID" value="ADK83972.1"/>
    <property type="molecule type" value="Genomic_DNA"/>
</dbReference>
<dbReference type="RefSeq" id="WP_013257427.1">
    <property type="nucleotide sequence ID" value="NC_014365.1"/>
</dbReference>
<evidence type="ECO:0000313" key="2">
    <source>
        <dbReference type="EMBL" id="ADK83972.1"/>
    </source>
</evidence>
<sequence>MSAAPAMALTVLGSGCAELNPARSAPAYLLQLGPHALLLDLGQGAWRGLAATGVDAQQITAVLLSHQHPDHLADLLPLLFALNYDPRLKAGARITLVGHPGLADVLAGLEAVFGHWLAWGPPTLLARWLEPGQGLELAGARLSTAKSAHTAMSLAYRLDWAGRGLVYLGDCQASAALVELARDAALLVAHCAGTETNPKPGHMPPEACGELAAAAGVKSLLLSHFRAEDDPEAARAAAGRLFGGPIWAAHDLMRLAVGPDGARPI</sequence>
<dbReference type="Gene3D" id="3.60.15.10">
    <property type="entry name" value="Ribonuclease Z/Hydroxyacylglutathione hydrolase-like"/>
    <property type="match status" value="1"/>
</dbReference>
<accession>E1QEI6</accession>
<dbReference type="CDD" id="cd16272">
    <property type="entry name" value="RNaseZ_MBL-fold"/>
    <property type="match status" value="1"/>
</dbReference>
<dbReference type="SMART" id="SM00849">
    <property type="entry name" value="Lactamase_B"/>
    <property type="match status" value="1"/>
</dbReference>
<dbReference type="eggNOG" id="COG1234">
    <property type="taxonomic scope" value="Bacteria"/>
</dbReference>
<organism evidence="2 3">
    <name type="scientific">Desulfarculus baarsii (strain ATCC 33931 / DSM 2075 / LMG 7858 / VKM B-1802 / 2st14)</name>
    <dbReference type="NCBI Taxonomy" id="644282"/>
    <lineage>
        <taxon>Bacteria</taxon>
        <taxon>Pseudomonadati</taxon>
        <taxon>Thermodesulfobacteriota</taxon>
        <taxon>Desulfarculia</taxon>
        <taxon>Desulfarculales</taxon>
        <taxon>Desulfarculaceae</taxon>
        <taxon>Desulfarculus</taxon>
    </lineage>
</organism>
<keyword evidence="3" id="KW-1185">Reference proteome</keyword>
<dbReference type="OrthoDB" id="9803916at2"/>
<dbReference type="STRING" id="644282.Deba_0600"/>
<dbReference type="InterPro" id="IPR036866">
    <property type="entry name" value="RibonucZ/Hydroxyglut_hydro"/>
</dbReference>
<evidence type="ECO:0000259" key="1">
    <source>
        <dbReference type="SMART" id="SM00849"/>
    </source>
</evidence>
<evidence type="ECO:0000313" key="3">
    <source>
        <dbReference type="Proteomes" id="UP000009047"/>
    </source>
</evidence>
<dbReference type="PANTHER" id="PTHR46018:SF2">
    <property type="entry name" value="ZINC PHOSPHODIESTERASE ELAC PROTEIN 1"/>
    <property type="match status" value="1"/>
</dbReference>
<dbReference type="HOGENOM" id="CLU_031317_0_2_7"/>
<dbReference type="Pfam" id="PF12706">
    <property type="entry name" value="Lactamase_B_2"/>
    <property type="match status" value="1"/>
</dbReference>